<evidence type="ECO:0000313" key="2">
    <source>
        <dbReference type="EMBL" id="VEL43273.1"/>
    </source>
</evidence>
<name>A0A3S5BCY2_9PLAT</name>
<evidence type="ECO:0000256" key="1">
    <source>
        <dbReference type="SAM" id="MobiDB-lite"/>
    </source>
</evidence>
<organism evidence="2 3">
    <name type="scientific">Protopolystoma xenopodis</name>
    <dbReference type="NCBI Taxonomy" id="117903"/>
    <lineage>
        <taxon>Eukaryota</taxon>
        <taxon>Metazoa</taxon>
        <taxon>Spiralia</taxon>
        <taxon>Lophotrochozoa</taxon>
        <taxon>Platyhelminthes</taxon>
        <taxon>Monogenea</taxon>
        <taxon>Polyopisthocotylea</taxon>
        <taxon>Polystomatidea</taxon>
        <taxon>Polystomatidae</taxon>
        <taxon>Protopolystoma</taxon>
    </lineage>
</organism>
<dbReference type="EMBL" id="CAAALY010280055">
    <property type="protein sequence ID" value="VEL43273.1"/>
    <property type="molecule type" value="Genomic_DNA"/>
</dbReference>
<feature type="region of interest" description="Disordered" evidence="1">
    <location>
        <begin position="1"/>
        <end position="51"/>
    </location>
</feature>
<keyword evidence="3" id="KW-1185">Reference proteome</keyword>
<dbReference type="AlphaFoldDB" id="A0A3S5BCY2"/>
<protein>
    <submittedName>
        <fullName evidence="2">Uncharacterized protein</fullName>
    </submittedName>
</protein>
<proteinExistence type="predicted"/>
<evidence type="ECO:0000313" key="3">
    <source>
        <dbReference type="Proteomes" id="UP000784294"/>
    </source>
</evidence>
<sequence length="127" mass="13330">MFSAVPTPPSVPLFSPKSSPPGTALAPSGQPPRPDIWVKTRPVPSGRPGARQGCLDFRRSIGFDMGIHPLQGLIISYARVTVRLGSPLSRAVPRAAAWPQLEASRAEVTVFSMSSGELDRVVGASGG</sequence>
<reference evidence="2" key="1">
    <citation type="submission" date="2018-11" db="EMBL/GenBank/DDBJ databases">
        <authorList>
            <consortium name="Pathogen Informatics"/>
        </authorList>
    </citation>
    <scope>NUCLEOTIDE SEQUENCE</scope>
</reference>
<comment type="caution">
    <text evidence="2">The sequence shown here is derived from an EMBL/GenBank/DDBJ whole genome shotgun (WGS) entry which is preliminary data.</text>
</comment>
<accession>A0A3S5BCY2</accession>
<dbReference type="Proteomes" id="UP000784294">
    <property type="component" value="Unassembled WGS sequence"/>
</dbReference>
<feature type="compositionally biased region" description="Pro residues" evidence="1">
    <location>
        <begin position="1"/>
        <end position="11"/>
    </location>
</feature>
<gene>
    <name evidence="2" type="ORF">PXEA_LOCUS36713</name>
</gene>